<accession>A0ABS5VME4</accession>
<dbReference type="Gene3D" id="3.40.50.880">
    <property type="match status" value="1"/>
</dbReference>
<keyword evidence="1" id="KW-0732">Signal</keyword>
<dbReference type="EMBL" id="JAHESD010000006">
    <property type="protein sequence ID" value="MBT1702546.1"/>
    <property type="molecule type" value="Genomic_DNA"/>
</dbReference>
<dbReference type="RefSeq" id="WP_254152514.1">
    <property type="nucleotide sequence ID" value="NZ_JAHESD010000006.1"/>
</dbReference>
<organism evidence="3 4">
    <name type="scientific">Chryseosolibacter indicus</name>
    <dbReference type="NCBI Taxonomy" id="2782351"/>
    <lineage>
        <taxon>Bacteria</taxon>
        <taxon>Pseudomonadati</taxon>
        <taxon>Bacteroidota</taxon>
        <taxon>Cytophagia</taxon>
        <taxon>Cytophagales</taxon>
        <taxon>Chryseotaleaceae</taxon>
        <taxon>Chryseosolibacter</taxon>
    </lineage>
</organism>
<dbReference type="SUPFAM" id="SSF52317">
    <property type="entry name" value="Class I glutamine amidotransferase-like"/>
    <property type="match status" value="1"/>
</dbReference>
<dbReference type="PANTHER" id="PTHR40469">
    <property type="entry name" value="SECRETED GLYCOSYL HYDROLASE"/>
    <property type="match status" value="1"/>
</dbReference>
<dbReference type="PROSITE" id="PS51318">
    <property type="entry name" value="TAT"/>
    <property type="match status" value="1"/>
</dbReference>
<keyword evidence="4" id="KW-1185">Reference proteome</keyword>
<dbReference type="PANTHER" id="PTHR40469:SF2">
    <property type="entry name" value="GALACTOSE-BINDING DOMAIN-LIKE SUPERFAMILY PROTEIN"/>
    <property type="match status" value="1"/>
</dbReference>
<proteinExistence type="predicted"/>
<feature type="domain" description="ThuA-like" evidence="2">
    <location>
        <begin position="43"/>
        <end position="254"/>
    </location>
</feature>
<evidence type="ECO:0000259" key="2">
    <source>
        <dbReference type="Pfam" id="PF06283"/>
    </source>
</evidence>
<feature type="chain" id="PRO_5045366742" evidence="1">
    <location>
        <begin position="27"/>
        <end position="276"/>
    </location>
</feature>
<feature type="signal peptide" evidence="1">
    <location>
        <begin position="1"/>
        <end position="26"/>
    </location>
</feature>
<sequence>MNSRRNFLATALGVAGLAAGSGFAHAKDNDLSSAQLPSLKGRKVLFTYGGWDGHEPQKYFDYITTWLKEEGAEVTTSPTLDPYADKSLMDSIDLVIQIYTMSSITKEQEKGLIEAVEKNGTGLTGWHGGLCDAFRNNVDYQYMTGGQWVAHPGNYVDYEVNIIDHQDEVTKGLKDFAMKSEQYYMHVDPNVKVLATTRFNGKINSWIDGCVMPVTWKKMHGKGRVFYTSIGHNLDHIKEKPDAIEMLKRGIKWASASKYEPAEKWLSPIYAKHNKK</sequence>
<dbReference type="InterPro" id="IPR006311">
    <property type="entry name" value="TAT_signal"/>
</dbReference>
<dbReference type="InterPro" id="IPR029010">
    <property type="entry name" value="ThuA-like"/>
</dbReference>
<evidence type="ECO:0000256" key="1">
    <source>
        <dbReference type="SAM" id="SignalP"/>
    </source>
</evidence>
<evidence type="ECO:0000313" key="4">
    <source>
        <dbReference type="Proteomes" id="UP000772618"/>
    </source>
</evidence>
<reference evidence="3 4" key="1">
    <citation type="submission" date="2021-05" db="EMBL/GenBank/DDBJ databases">
        <title>A Polyphasic approach of four new species of the genus Ohtaekwangia: Ohtaekwangia histidinii sp. nov., Ohtaekwangia cretensis sp. nov., Ohtaekwangia indiensis sp. nov., Ohtaekwangia reichenbachii sp. nov. from diverse environment.</title>
        <authorList>
            <person name="Octaviana S."/>
        </authorList>
    </citation>
    <scope>NUCLEOTIDE SEQUENCE [LARGE SCALE GENOMIC DNA]</scope>
    <source>
        <strain evidence="3 4">PWU20</strain>
    </source>
</reference>
<gene>
    <name evidence="3" type="ORF">KK060_04595</name>
</gene>
<comment type="caution">
    <text evidence="3">The sequence shown here is derived from an EMBL/GenBank/DDBJ whole genome shotgun (WGS) entry which is preliminary data.</text>
</comment>
<dbReference type="Pfam" id="PF06283">
    <property type="entry name" value="ThuA"/>
    <property type="match status" value="1"/>
</dbReference>
<dbReference type="Proteomes" id="UP000772618">
    <property type="component" value="Unassembled WGS sequence"/>
</dbReference>
<evidence type="ECO:0000313" key="3">
    <source>
        <dbReference type="EMBL" id="MBT1702546.1"/>
    </source>
</evidence>
<name>A0ABS5VME4_9BACT</name>
<protein>
    <submittedName>
        <fullName evidence="3">ThuA domain-containing protein</fullName>
    </submittedName>
</protein>
<dbReference type="InterPro" id="IPR029062">
    <property type="entry name" value="Class_I_gatase-like"/>
</dbReference>